<evidence type="ECO:0000313" key="1">
    <source>
        <dbReference type="EMBL" id="MBX40461.1"/>
    </source>
</evidence>
<sequence length="25" mass="2994">MVKTACKKRRNVISQNRRELLVPRP</sequence>
<proteinExistence type="predicted"/>
<accession>A0A2P2NDA1</accession>
<name>A0A2P2NDA1_RHIMU</name>
<dbReference type="EMBL" id="GGEC01059977">
    <property type="protein sequence ID" value="MBX40461.1"/>
    <property type="molecule type" value="Transcribed_RNA"/>
</dbReference>
<organism evidence="1">
    <name type="scientific">Rhizophora mucronata</name>
    <name type="common">Asiatic mangrove</name>
    <dbReference type="NCBI Taxonomy" id="61149"/>
    <lineage>
        <taxon>Eukaryota</taxon>
        <taxon>Viridiplantae</taxon>
        <taxon>Streptophyta</taxon>
        <taxon>Embryophyta</taxon>
        <taxon>Tracheophyta</taxon>
        <taxon>Spermatophyta</taxon>
        <taxon>Magnoliopsida</taxon>
        <taxon>eudicotyledons</taxon>
        <taxon>Gunneridae</taxon>
        <taxon>Pentapetalae</taxon>
        <taxon>rosids</taxon>
        <taxon>fabids</taxon>
        <taxon>Malpighiales</taxon>
        <taxon>Rhizophoraceae</taxon>
        <taxon>Rhizophora</taxon>
    </lineage>
</organism>
<reference evidence="1" key="1">
    <citation type="submission" date="2018-02" db="EMBL/GenBank/DDBJ databases">
        <title>Rhizophora mucronata_Transcriptome.</title>
        <authorList>
            <person name="Meera S.P."/>
            <person name="Sreeshan A."/>
            <person name="Augustine A."/>
        </authorList>
    </citation>
    <scope>NUCLEOTIDE SEQUENCE</scope>
    <source>
        <tissue evidence="1">Leaf</tissue>
    </source>
</reference>
<protein>
    <submittedName>
        <fullName evidence="1">Uncharacterized protein</fullName>
    </submittedName>
</protein>
<dbReference type="AlphaFoldDB" id="A0A2P2NDA1"/>